<evidence type="ECO:0000256" key="2">
    <source>
        <dbReference type="ARBA" id="ARBA00022691"/>
    </source>
</evidence>
<feature type="non-terminal residue" evidence="7">
    <location>
        <position position="193"/>
    </location>
</feature>
<gene>
    <name evidence="7" type="ORF">S01H1_51774</name>
</gene>
<sequence>MKILFVFRDTKMCEQMGMMYLSAMLKKHGHSTDMINTDLEDIDKKMKDYKPDILNYSVMTGEHKYLIKLNKKLKKRYKFTSIFGGPHTTFFPEVIKNEGVDIIGIGECEYAIAELADALEKRKPIDKIKNLWIKKKGKIIKNPIRPLEKNLDKFPHPDREIMYKGDKTLLEFGEKRFIAGRGCPYNCKGRIQA</sequence>
<dbReference type="Gene3D" id="3.40.50.280">
    <property type="entry name" value="Cobalamin-binding domain"/>
    <property type="match status" value="1"/>
</dbReference>
<dbReference type="Pfam" id="PF02310">
    <property type="entry name" value="B12-binding"/>
    <property type="match status" value="1"/>
</dbReference>
<proteinExistence type="predicted"/>
<feature type="domain" description="B12-binding" evidence="6">
    <location>
        <begin position="1"/>
        <end position="126"/>
    </location>
</feature>
<dbReference type="InterPro" id="IPR036724">
    <property type="entry name" value="Cobalamin-bd_sf"/>
</dbReference>
<evidence type="ECO:0000313" key="7">
    <source>
        <dbReference type="EMBL" id="GAG25793.1"/>
    </source>
</evidence>
<dbReference type="EMBL" id="BARS01033432">
    <property type="protein sequence ID" value="GAG25793.1"/>
    <property type="molecule type" value="Genomic_DNA"/>
</dbReference>
<dbReference type="GO" id="GO:0031419">
    <property type="term" value="F:cobalamin binding"/>
    <property type="evidence" value="ECO:0007669"/>
    <property type="project" value="InterPro"/>
</dbReference>
<comment type="caution">
    <text evidence="7">The sequence shown here is derived from an EMBL/GenBank/DDBJ whole genome shotgun (WGS) entry which is preliminary data.</text>
</comment>
<dbReference type="InterPro" id="IPR051198">
    <property type="entry name" value="BchE-like"/>
</dbReference>
<evidence type="ECO:0000256" key="4">
    <source>
        <dbReference type="ARBA" id="ARBA00023004"/>
    </source>
</evidence>
<protein>
    <recommendedName>
        <fullName evidence="6">B12-binding domain-containing protein</fullName>
    </recommendedName>
</protein>
<keyword evidence="5" id="KW-0411">Iron-sulfur</keyword>
<evidence type="ECO:0000256" key="5">
    <source>
        <dbReference type="ARBA" id="ARBA00023014"/>
    </source>
</evidence>
<accession>X0WMN9</accession>
<keyword evidence="4" id="KW-0408">Iron</keyword>
<keyword evidence="2" id="KW-0949">S-adenosyl-L-methionine</keyword>
<dbReference type="GO" id="GO:0046872">
    <property type="term" value="F:metal ion binding"/>
    <property type="evidence" value="ECO:0007669"/>
    <property type="project" value="UniProtKB-KW"/>
</dbReference>
<evidence type="ECO:0000259" key="6">
    <source>
        <dbReference type="PROSITE" id="PS51332"/>
    </source>
</evidence>
<comment type="cofactor">
    <cofactor evidence="1">
        <name>[4Fe-4S] cluster</name>
        <dbReference type="ChEBI" id="CHEBI:49883"/>
    </cofactor>
</comment>
<dbReference type="AlphaFoldDB" id="X0WMN9"/>
<dbReference type="GO" id="GO:0051536">
    <property type="term" value="F:iron-sulfur cluster binding"/>
    <property type="evidence" value="ECO:0007669"/>
    <property type="project" value="UniProtKB-KW"/>
</dbReference>
<dbReference type="PROSITE" id="PS51332">
    <property type="entry name" value="B12_BINDING"/>
    <property type="match status" value="1"/>
</dbReference>
<name>X0WMN9_9ZZZZ</name>
<reference evidence="7" key="1">
    <citation type="journal article" date="2014" name="Front. Microbiol.">
        <title>High frequency of phylogenetically diverse reductive dehalogenase-homologous genes in deep subseafloor sedimentary metagenomes.</title>
        <authorList>
            <person name="Kawai M."/>
            <person name="Futagami T."/>
            <person name="Toyoda A."/>
            <person name="Takaki Y."/>
            <person name="Nishi S."/>
            <person name="Hori S."/>
            <person name="Arai W."/>
            <person name="Tsubouchi T."/>
            <person name="Morono Y."/>
            <person name="Uchiyama I."/>
            <person name="Ito T."/>
            <person name="Fujiyama A."/>
            <person name="Inagaki F."/>
            <person name="Takami H."/>
        </authorList>
    </citation>
    <scope>NUCLEOTIDE SEQUENCE</scope>
    <source>
        <strain evidence="7">Expedition CK06-06</strain>
    </source>
</reference>
<evidence type="ECO:0000256" key="3">
    <source>
        <dbReference type="ARBA" id="ARBA00022723"/>
    </source>
</evidence>
<dbReference type="PANTHER" id="PTHR43409">
    <property type="entry name" value="ANAEROBIC MAGNESIUM-PROTOPORPHYRIN IX MONOMETHYL ESTER CYCLASE-RELATED"/>
    <property type="match status" value="1"/>
</dbReference>
<dbReference type="SUPFAM" id="SSF52242">
    <property type="entry name" value="Cobalamin (vitamin B12)-binding domain"/>
    <property type="match status" value="1"/>
</dbReference>
<keyword evidence="3" id="KW-0479">Metal-binding</keyword>
<dbReference type="InterPro" id="IPR006158">
    <property type="entry name" value="Cobalamin-bd"/>
</dbReference>
<evidence type="ECO:0000256" key="1">
    <source>
        <dbReference type="ARBA" id="ARBA00001966"/>
    </source>
</evidence>
<organism evidence="7">
    <name type="scientific">marine sediment metagenome</name>
    <dbReference type="NCBI Taxonomy" id="412755"/>
    <lineage>
        <taxon>unclassified sequences</taxon>
        <taxon>metagenomes</taxon>
        <taxon>ecological metagenomes</taxon>
    </lineage>
</organism>